<proteinExistence type="predicted"/>
<dbReference type="VEuPathDB" id="TrichDB:TVAG_189820"/>
<name>A2DKB4_TRIV3</name>
<organism evidence="2 3">
    <name type="scientific">Trichomonas vaginalis (strain ATCC PRA-98 / G3)</name>
    <dbReference type="NCBI Taxonomy" id="412133"/>
    <lineage>
        <taxon>Eukaryota</taxon>
        <taxon>Metamonada</taxon>
        <taxon>Parabasalia</taxon>
        <taxon>Trichomonadida</taxon>
        <taxon>Trichomonadidae</taxon>
        <taxon>Trichomonas</taxon>
    </lineage>
</organism>
<reference evidence="2" key="1">
    <citation type="submission" date="2006-10" db="EMBL/GenBank/DDBJ databases">
        <authorList>
            <person name="Amadeo P."/>
            <person name="Zhao Q."/>
            <person name="Wortman J."/>
            <person name="Fraser-Liggett C."/>
            <person name="Carlton J."/>
        </authorList>
    </citation>
    <scope>NUCLEOTIDE SEQUENCE</scope>
    <source>
        <strain evidence="2">G3</strain>
    </source>
</reference>
<dbReference type="AlphaFoldDB" id="A2DKB4"/>
<evidence type="ECO:0000256" key="1">
    <source>
        <dbReference type="SAM" id="MobiDB-lite"/>
    </source>
</evidence>
<protein>
    <submittedName>
        <fullName evidence="2">Uncharacterized protein</fullName>
    </submittedName>
</protein>
<reference evidence="2" key="2">
    <citation type="journal article" date="2007" name="Science">
        <title>Draft genome sequence of the sexually transmitted pathogen Trichomonas vaginalis.</title>
        <authorList>
            <person name="Carlton J.M."/>
            <person name="Hirt R.P."/>
            <person name="Silva J.C."/>
            <person name="Delcher A.L."/>
            <person name="Schatz M."/>
            <person name="Zhao Q."/>
            <person name="Wortman J.R."/>
            <person name="Bidwell S.L."/>
            <person name="Alsmark U.C.M."/>
            <person name="Besteiro S."/>
            <person name="Sicheritz-Ponten T."/>
            <person name="Noel C.J."/>
            <person name="Dacks J.B."/>
            <person name="Foster P.G."/>
            <person name="Simillion C."/>
            <person name="Van de Peer Y."/>
            <person name="Miranda-Saavedra D."/>
            <person name="Barton G.J."/>
            <person name="Westrop G.D."/>
            <person name="Mueller S."/>
            <person name="Dessi D."/>
            <person name="Fiori P.L."/>
            <person name="Ren Q."/>
            <person name="Paulsen I."/>
            <person name="Zhang H."/>
            <person name="Bastida-Corcuera F.D."/>
            <person name="Simoes-Barbosa A."/>
            <person name="Brown M.T."/>
            <person name="Hayes R.D."/>
            <person name="Mukherjee M."/>
            <person name="Okumura C.Y."/>
            <person name="Schneider R."/>
            <person name="Smith A.J."/>
            <person name="Vanacova S."/>
            <person name="Villalvazo M."/>
            <person name="Haas B.J."/>
            <person name="Pertea M."/>
            <person name="Feldblyum T.V."/>
            <person name="Utterback T.R."/>
            <person name="Shu C.L."/>
            <person name="Osoegawa K."/>
            <person name="de Jong P.J."/>
            <person name="Hrdy I."/>
            <person name="Horvathova L."/>
            <person name="Zubacova Z."/>
            <person name="Dolezal P."/>
            <person name="Malik S.B."/>
            <person name="Logsdon J.M. Jr."/>
            <person name="Henze K."/>
            <person name="Gupta A."/>
            <person name="Wang C.C."/>
            <person name="Dunne R.L."/>
            <person name="Upcroft J.A."/>
            <person name="Upcroft P."/>
            <person name="White O."/>
            <person name="Salzberg S.L."/>
            <person name="Tang P."/>
            <person name="Chiu C.-H."/>
            <person name="Lee Y.-S."/>
            <person name="Embley T.M."/>
            <person name="Coombs G.H."/>
            <person name="Mottram J.C."/>
            <person name="Tachezy J."/>
            <person name="Fraser-Liggett C.M."/>
            <person name="Johnson P.J."/>
        </authorList>
    </citation>
    <scope>NUCLEOTIDE SEQUENCE [LARGE SCALE GENOMIC DNA]</scope>
    <source>
        <strain evidence="2">G3</strain>
    </source>
</reference>
<feature type="region of interest" description="Disordered" evidence="1">
    <location>
        <begin position="32"/>
        <end position="63"/>
    </location>
</feature>
<dbReference type="RefSeq" id="XP_001580077.1">
    <property type="nucleotide sequence ID" value="XM_001580027.1"/>
</dbReference>
<accession>A2DKB4</accession>
<dbReference type="VEuPathDB" id="TrichDB:TVAGG3_0995960"/>
<keyword evidence="3" id="KW-1185">Reference proteome</keyword>
<sequence length="135" mass="15315">MQVIEPLKPTKREHAVSINAQNPRSFFVSALSQSRPKEKPLSAYDRSSQSSPIRKSPFSFPSHNYPPNYIKDEDVPDQGTRFIVKGYQDVTFVLICVSKSGQYVLYNLNTSSVEWRYPSELIEIGGPIDYGLVED</sequence>
<dbReference type="EMBL" id="DS113211">
    <property type="protein sequence ID" value="EAY19091.1"/>
    <property type="molecule type" value="Genomic_DNA"/>
</dbReference>
<dbReference type="Proteomes" id="UP000001542">
    <property type="component" value="Unassembled WGS sequence"/>
</dbReference>
<dbReference type="InParanoid" id="A2DKB4"/>
<gene>
    <name evidence="2" type="ORF">TVAG_189820</name>
</gene>
<dbReference type="KEGG" id="tva:5464595"/>
<evidence type="ECO:0000313" key="2">
    <source>
        <dbReference type="EMBL" id="EAY19091.1"/>
    </source>
</evidence>
<evidence type="ECO:0000313" key="3">
    <source>
        <dbReference type="Proteomes" id="UP000001542"/>
    </source>
</evidence>